<evidence type="ECO:0000313" key="3">
    <source>
        <dbReference type="Proteomes" id="UP000324800"/>
    </source>
</evidence>
<feature type="domain" description="OTU" evidence="1">
    <location>
        <begin position="20"/>
        <end position="128"/>
    </location>
</feature>
<evidence type="ECO:0000313" key="2">
    <source>
        <dbReference type="EMBL" id="KAA6400440.1"/>
    </source>
</evidence>
<dbReference type="EMBL" id="SNRW01000562">
    <property type="protein sequence ID" value="KAA6400440.1"/>
    <property type="molecule type" value="Genomic_DNA"/>
</dbReference>
<accession>A0A5J4WZW7</accession>
<dbReference type="InterPro" id="IPR003323">
    <property type="entry name" value="OTU_dom"/>
</dbReference>
<dbReference type="AlphaFoldDB" id="A0A5J4WZW7"/>
<comment type="caution">
    <text evidence="2">The sequence shown here is derived from an EMBL/GenBank/DDBJ whole genome shotgun (WGS) entry which is preliminary data.</text>
</comment>
<dbReference type="Proteomes" id="UP000324800">
    <property type="component" value="Unassembled WGS sequence"/>
</dbReference>
<sequence length="160" mass="18712">MKNLVKSQNKRVVNNQAGNDCFFHSVSVALYKSEDQFENVREKAINCLVAYKKEVDLMHQFVSAEEAKIEKKKKKKKNFNRYIQAEVEENIDQYIIKMRNSHELVDGPILEATGREYMRQINVSFQSGQSFNLNPGQRLHIDLGFVNRNHYVTFVTHSKE</sequence>
<organism evidence="2 3">
    <name type="scientific">Streblomastix strix</name>
    <dbReference type="NCBI Taxonomy" id="222440"/>
    <lineage>
        <taxon>Eukaryota</taxon>
        <taxon>Metamonada</taxon>
        <taxon>Preaxostyla</taxon>
        <taxon>Oxymonadida</taxon>
        <taxon>Streblomastigidae</taxon>
        <taxon>Streblomastix</taxon>
    </lineage>
</organism>
<gene>
    <name evidence="2" type="ORF">EZS28_004040</name>
</gene>
<protein>
    <recommendedName>
        <fullName evidence="1">OTU domain-containing protein</fullName>
    </recommendedName>
</protein>
<dbReference type="Pfam" id="PF02338">
    <property type="entry name" value="OTU"/>
    <property type="match status" value="1"/>
</dbReference>
<evidence type="ECO:0000259" key="1">
    <source>
        <dbReference type="Pfam" id="PF02338"/>
    </source>
</evidence>
<dbReference type="Gene3D" id="3.90.70.80">
    <property type="match status" value="1"/>
</dbReference>
<proteinExistence type="predicted"/>
<reference evidence="2 3" key="1">
    <citation type="submission" date="2019-03" db="EMBL/GenBank/DDBJ databases">
        <title>Single cell metagenomics reveals metabolic interactions within the superorganism composed of flagellate Streblomastix strix and complex community of Bacteroidetes bacteria on its surface.</title>
        <authorList>
            <person name="Treitli S.C."/>
            <person name="Kolisko M."/>
            <person name="Husnik F."/>
            <person name="Keeling P."/>
            <person name="Hampl V."/>
        </authorList>
    </citation>
    <scope>NUCLEOTIDE SEQUENCE [LARGE SCALE GENOMIC DNA]</scope>
    <source>
        <strain evidence="2">ST1C</strain>
    </source>
</reference>
<name>A0A5J4WZW7_9EUKA</name>